<gene>
    <name evidence="6" type="ORF">LLY24_13785</name>
</gene>
<organism evidence="6 7">
    <name type="scientific">Halomonas dongshanensis</name>
    <dbReference type="NCBI Taxonomy" id="2890835"/>
    <lineage>
        <taxon>Bacteria</taxon>
        <taxon>Pseudomonadati</taxon>
        <taxon>Pseudomonadota</taxon>
        <taxon>Gammaproteobacteria</taxon>
        <taxon>Oceanospirillales</taxon>
        <taxon>Halomonadaceae</taxon>
        <taxon>Halomonas</taxon>
    </lineage>
</organism>
<comment type="similarity">
    <text evidence="1">Belongs to the LysR transcriptional regulatory family.</text>
</comment>
<dbReference type="SUPFAM" id="SSF53850">
    <property type="entry name" value="Periplasmic binding protein-like II"/>
    <property type="match status" value="1"/>
</dbReference>
<reference evidence="6" key="1">
    <citation type="submission" date="2021-11" db="EMBL/GenBank/DDBJ databases">
        <title>Halomonas sp., isolated from a coastal aquaculture zone in Dongshan Bay.</title>
        <authorList>
            <person name="Lin W."/>
        </authorList>
    </citation>
    <scope>NUCLEOTIDE SEQUENCE</scope>
    <source>
        <strain evidence="6">Yzlin-01</strain>
    </source>
</reference>
<comment type="caution">
    <text evidence="6">The sequence shown here is derived from an EMBL/GenBank/DDBJ whole genome shotgun (WGS) entry which is preliminary data.</text>
</comment>
<dbReference type="InterPro" id="IPR005119">
    <property type="entry name" value="LysR_subst-bd"/>
</dbReference>
<keyword evidence="4" id="KW-0804">Transcription</keyword>
<keyword evidence="7" id="KW-1185">Reference proteome</keyword>
<dbReference type="Gene3D" id="3.40.190.10">
    <property type="entry name" value="Periplasmic binding protein-like II"/>
    <property type="match status" value="2"/>
</dbReference>
<dbReference type="InterPro" id="IPR036390">
    <property type="entry name" value="WH_DNA-bd_sf"/>
</dbReference>
<dbReference type="PANTHER" id="PTHR30537:SF26">
    <property type="entry name" value="GLYCINE CLEAVAGE SYSTEM TRANSCRIPTIONAL ACTIVATOR"/>
    <property type="match status" value="1"/>
</dbReference>
<dbReference type="Pfam" id="PF00126">
    <property type="entry name" value="HTH_1"/>
    <property type="match status" value="1"/>
</dbReference>
<dbReference type="CDD" id="cd08432">
    <property type="entry name" value="PBP2_GcdR_TrpI_HvrB_AmpR_like"/>
    <property type="match status" value="1"/>
</dbReference>
<name>A0ABT2EIG5_9GAMM</name>
<evidence type="ECO:0000256" key="3">
    <source>
        <dbReference type="ARBA" id="ARBA00023125"/>
    </source>
</evidence>
<evidence type="ECO:0000256" key="2">
    <source>
        <dbReference type="ARBA" id="ARBA00023015"/>
    </source>
</evidence>
<feature type="domain" description="HTH lysR-type" evidence="5">
    <location>
        <begin position="3"/>
        <end position="60"/>
    </location>
</feature>
<dbReference type="InterPro" id="IPR036388">
    <property type="entry name" value="WH-like_DNA-bd_sf"/>
</dbReference>
<dbReference type="InterPro" id="IPR058163">
    <property type="entry name" value="LysR-type_TF_proteobact-type"/>
</dbReference>
<dbReference type="EMBL" id="JAJISC010000006">
    <property type="protein sequence ID" value="MCS2610387.1"/>
    <property type="molecule type" value="Genomic_DNA"/>
</dbReference>
<dbReference type="Pfam" id="PF03466">
    <property type="entry name" value="LysR_substrate"/>
    <property type="match status" value="1"/>
</dbReference>
<dbReference type="Gene3D" id="1.10.10.10">
    <property type="entry name" value="Winged helix-like DNA-binding domain superfamily/Winged helix DNA-binding domain"/>
    <property type="match status" value="1"/>
</dbReference>
<dbReference type="RefSeq" id="WP_259036882.1">
    <property type="nucleotide sequence ID" value="NZ_JAJISC010000006.1"/>
</dbReference>
<dbReference type="Proteomes" id="UP001165542">
    <property type="component" value="Unassembled WGS sequence"/>
</dbReference>
<dbReference type="PROSITE" id="PS50931">
    <property type="entry name" value="HTH_LYSR"/>
    <property type="match status" value="1"/>
</dbReference>
<evidence type="ECO:0000313" key="6">
    <source>
        <dbReference type="EMBL" id="MCS2610387.1"/>
    </source>
</evidence>
<sequence length="292" mass="33250">MTLPFRAIIAFHATARTGSMIQASQAVGVTPSAISQQIQILENHVGVKLFNREGRSIVLTEAGARYFDMIYDEVDKIELATEQLRGHNSISTLNVRISPSFATKCVIPRLNDFLESYPNIELRINATNELPDYSREKIDIEIRHGEGYWPGVYSEKLIVEKMLPLCSPKLAKKSSLSINDIKNYPLIYSIKNITQWNHWFEFTKTSIEKPFKRTLFDRAYMSIETAVNCGGIALESHVIAAKEIAEGTLVCPIRNSPEIHQSSLWIVCPKNHLERHKVQSFIVWVKQLIKDH</sequence>
<protein>
    <submittedName>
        <fullName evidence="6">LysR family transcriptional regulator</fullName>
    </submittedName>
</protein>
<dbReference type="PANTHER" id="PTHR30537">
    <property type="entry name" value="HTH-TYPE TRANSCRIPTIONAL REGULATOR"/>
    <property type="match status" value="1"/>
</dbReference>
<evidence type="ECO:0000256" key="1">
    <source>
        <dbReference type="ARBA" id="ARBA00009437"/>
    </source>
</evidence>
<evidence type="ECO:0000256" key="4">
    <source>
        <dbReference type="ARBA" id="ARBA00023163"/>
    </source>
</evidence>
<dbReference type="InterPro" id="IPR000847">
    <property type="entry name" value="LysR_HTH_N"/>
</dbReference>
<dbReference type="SUPFAM" id="SSF46785">
    <property type="entry name" value="Winged helix' DNA-binding domain"/>
    <property type="match status" value="1"/>
</dbReference>
<keyword evidence="2" id="KW-0805">Transcription regulation</keyword>
<proteinExistence type="inferred from homology"/>
<accession>A0ABT2EIG5</accession>
<keyword evidence="3" id="KW-0238">DNA-binding</keyword>
<evidence type="ECO:0000259" key="5">
    <source>
        <dbReference type="PROSITE" id="PS50931"/>
    </source>
</evidence>
<evidence type="ECO:0000313" key="7">
    <source>
        <dbReference type="Proteomes" id="UP001165542"/>
    </source>
</evidence>